<feature type="non-terminal residue" evidence="1">
    <location>
        <position position="206"/>
    </location>
</feature>
<gene>
    <name evidence="1" type="ORF">KUCAC02_004673</name>
</gene>
<evidence type="ECO:0000313" key="1">
    <source>
        <dbReference type="EMBL" id="KAI4819426.1"/>
    </source>
</evidence>
<dbReference type="EMBL" id="CM043794">
    <property type="protein sequence ID" value="KAI4819426.1"/>
    <property type="molecule type" value="Genomic_DNA"/>
</dbReference>
<dbReference type="Proteomes" id="UP001057452">
    <property type="component" value="Chromosome 10"/>
</dbReference>
<comment type="caution">
    <text evidence="1">The sequence shown here is derived from an EMBL/GenBank/DDBJ whole genome shotgun (WGS) entry which is preliminary data.</text>
</comment>
<reference evidence="1" key="1">
    <citation type="submission" date="2022-05" db="EMBL/GenBank/DDBJ databases">
        <title>Chromosome-level genome of Chaenocephalus aceratus.</title>
        <authorList>
            <person name="Park H."/>
        </authorList>
    </citation>
    <scope>NUCLEOTIDE SEQUENCE</scope>
    <source>
        <strain evidence="1">KU_202001</strain>
    </source>
</reference>
<sequence>WHPIISGDDKTSQMLASPRFPPCSDTESELLWLGFHYWVECRRPDGERKEEKEIRSRQEAPTMNTITFPPGSISHRSYCCLQGLERNIKGNCDFEFLSEHYNLWSFPLPGEKPSPTCSHPQPSLMISQRHTQGLVAQRIVVGVSNSYKSFEALGSASPLTRKLPDTPKTNFCLLSLCTGRLPVKQCSTPAATQRQNVPTFTSSTRR</sequence>
<accession>A0ACB9WZB0</accession>
<name>A0ACB9WZB0_CHAAC</name>
<organism evidence="1 2">
    <name type="scientific">Chaenocephalus aceratus</name>
    <name type="common">Blackfin icefish</name>
    <name type="synonym">Chaenichthys aceratus</name>
    <dbReference type="NCBI Taxonomy" id="36190"/>
    <lineage>
        <taxon>Eukaryota</taxon>
        <taxon>Metazoa</taxon>
        <taxon>Chordata</taxon>
        <taxon>Craniata</taxon>
        <taxon>Vertebrata</taxon>
        <taxon>Euteleostomi</taxon>
        <taxon>Actinopterygii</taxon>
        <taxon>Neopterygii</taxon>
        <taxon>Teleostei</taxon>
        <taxon>Neoteleostei</taxon>
        <taxon>Acanthomorphata</taxon>
        <taxon>Eupercaria</taxon>
        <taxon>Perciformes</taxon>
        <taxon>Notothenioidei</taxon>
        <taxon>Channichthyidae</taxon>
        <taxon>Chaenocephalus</taxon>
    </lineage>
</organism>
<keyword evidence="2" id="KW-1185">Reference proteome</keyword>
<evidence type="ECO:0000313" key="2">
    <source>
        <dbReference type="Proteomes" id="UP001057452"/>
    </source>
</evidence>
<proteinExistence type="predicted"/>
<feature type="non-terminal residue" evidence="1">
    <location>
        <position position="1"/>
    </location>
</feature>
<protein>
    <submittedName>
        <fullName evidence="1">Uncharacterized protein</fullName>
    </submittedName>
</protein>